<dbReference type="STRING" id="6205.A0A0R3WTH8"/>
<name>A0A0R3WTH8_HYDTA</name>
<organism evidence="3">
    <name type="scientific">Hydatigena taeniaeformis</name>
    <name type="common">Feline tapeworm</name>
    <name type="synonym">Taenia taeniaeformis</name>
    <dbReference type="NCBI Taxonomy" id="6205"/>
    <lineage>
        <taxon>Eukaryota</taxon>
        <taxon>Metazoa</taxon>
        <taxon>Spiralia</taxon>
        <taxon>Lophotrochozoa</taxon>
        <taxon>Platyhelminthes</taxon>
        <taxon>Cestoda</taxon>
        <taxon>Eucestoda</taxon>
        <taxon>Cyclophyllidea</taxon>
        <taxon>Taeniidae</taxon>
        <taxon>Hydatigera</taxon>
    </lineage>
</organism>
<protein>
    <submittedName>
        <fullName evidence="3">SUI1 domain-containing protein</fullName>
    </submittedName>
</protein>
<evidence type="ECO:0000313" key="3">
    <source>
        <dbReference type="WBParaSite" id="TTAC_0000406801-mRNA-1"/>
    </source>
</evidence>
<dbReference type="AlphaFoldDB" id="A0A0R3WTH8"/>
<gene>
    <name evidence="1" type="ORF">TTAC_LOCUS4053</name>
</gene>
<reference evidence="3" key="1">
    <citation type="submission" date="2017-02" db="UniProtKB">
        <authorList>
            <consortium name="WormBaseParasite"/>
        </authorList>
    </citation>
    <scope>IDENTIFICATION</scope>
</reference>
<reference evidence="1 2" key="2">
    <citation type="submission" date="2018-11" db="EMBL/GenBank/DDBJ databases">
        <authorList>
            <consortium name="Pathogen Informatics"/>
        </authorList>
    </citation>
    <scope>NUCLEOTIDE SEQUENCE [LARGE SCALE GENOMIC DNA]</scope>
</reference>
<keyword evidence="2" id="KW-1185">Reference proteome</keyword>
<evidence type="ECO:0000313" key="1">
    <source>
        <dbReference type="EMBL" id="VDM24075.1"/>
    </source>
</evidence>
<proteinExistence type="predicted"/>
<dbReference type="WBParaSite" id="TTAC_0000406801-mRNA-1">
    <property type="protein sequence ID" value="TTAC_0000406801-mRNA-1"/>
    <property type="gene ID" value="TTAC_0000406801"/>
</dbReference>
<dbReference type="OrthoDB" id="67027at2759"/>
<sequence>MFDCLEVYDKELPMDPVRLMHELYPDLKISEVECLSKNSASDNSNVASSGKREDVQVAGQRVRVMAKYKGQWLSGEGINVRTAKLKIAERLGIGFS</sequence>
<dbReference type="Proteomes" id="UP000274429">
    <property type="component" value="Unassembled WGS sequence"/>
</dbReference>
<accession>A0A0R3WTH8</accession>
<evidence type="ECO:0000313" key="2">
    <source>
        <dbReference type="Proteomes" id="UP000274429"/>
    </source>
</evidence>
<dbReference type="EMBL" id="UYWX01003569">
    <property type="protein sequence ID" value="VDM24075.1"/>
    <property type="molecule type" value="Genomic_DNA"/>
</dbReference>